<dbReference type="InterPro" id="IPR043460">
    <property type="entry name" value="MEDAG/TEX26"/>
</dbReference>
<feature type="region of interest" description="Disordered" evidence="1">
    <location>
        <begin position="225"/>
        <end position="263"/>
    </location>
</feature>
<evidence type="ECO:0008006" key="4">
    <source>
        <dbReference type="Google" id="ProtNLM"/>
    </source>
</evidence>
<evidence type="ECO:0000256" key="1">
    <source>
        <dbReference type="SAM" id="MobiDB-lite"/>
    </source>
</evidence>
<organism evidence="2 3">
    <name type="scientific">Porites evermanni</name>
    <dbReference type="NCBI Taxonomy" id="104178"/>
    <lineage>
        <taxon>Eukaryota</taxon>
        <taxon>Metazoa</taxon>
        <taxon>Cnidaria</taxon>
        <taxon>Anthozoa</taxon>
        <taxon>Hexacorallia</taxon>
        <taxon>Scleractinia</taxon>
        <taxon>Fungiina</taxon>
        <taxon>Poritidae</taxon>
        <taxon>Porites</taxon>
    </lineage>
</organism>
<dbReference type="PANTHER" id="PTHR33769:SF2">
    <property type="entry name" value="TESTIS-EXPRESSED PROTEIN 26"/>
    <property type="match status" value="1"/>
</dbReference>
<evidence type="ECO:0000313" key="3">
    <source>
        <dbReference type="Proteomes" id="UP001159427"/>
    </source>
</evidence>
<protein>
    <recommendedName>
        <fullName evidence="4">Enamelin</fullName>
    </recommendedName>
</protein>
<keyword evidence="3" id="KW-1185">Reference proteome</keyword>
<evidence type="ECO:0000313" key="2">
    <source>
        <dbReference type="EMBL" id="CAH3029162.1"/>
    </source>
</evidence>
<proteinExistence type="predicted"/>
<feature type="compositionally biased region" description="Polar residues" evidence="1">
    <location>
        <begin position="239"/>
        <end position="263"/>
    </location>
</feature>
<gene>
    <name evidence="2" type="ORF">PEVE_00035644</name>
</gene>
<reference evidence="2 3" key="1">
    <citation type="submission" date="2022-05" db="EMBL/GenBank/DDBJ databases">
        <authorList>
            <consortium name="Genoscope - CEA"/>
            <person name="William W."/>
        </authorList>
    </citation>
    <scope>NUCLEOTIDE SEQUENCE [LARGE SCALE GENOMIC DNA]</scope>
</reference>
<sequence>FSPSVDSQDIQVVSSAFVTTYTKEYTGTFGQPAPNARVRTSRFYPPGQPAVNSTYRTHYPSHHSKPRIKVPFGTSSGYRNNNPHPHNMEKVFNHPAKDYFVWSHYQKLPPVGRQTHTLEGSNSSELLKLVCQDKTRSIYQQDYVLPVQATPILSTYQKDFIGQSVTPQKSFKHRSTGNLPPINYSRHRTVSTESKYSTEFQGSFGPPAPSAKPLPYEYPSKDPFGTSTYRANFRKSNDPKQGTLPTSPLRKNNPHPQSMTNAFNFPNRVSISSRYDEAKARQIPIGLPQNLKNYFENALRKPPISNIFG</sequence>
<comment type="caution">
    <text evidence="2">The sequence shown here is derived from an EMBL/GenBank/DDBJ whole genome shotgun (WGS) entry which is preliminary data.</text>
</comment>
<feature type="non-terminal residue" evidence="2">
    <location>
        <position position="1"/>
    </location>
</feature>
<dbReference type="PANTHER" id="PTHR33769">
    <property type="entry name" value="TESTIS-EXPRESSED PROTEIN 26 ISOFORM X3"/>
    <property type="match status" value="1"/>
</dbReference>
<accession>A0ABN8MMD9</accession>
<name>A0ABN8MMD9_9CNID</name>
<dbReference type="Proteomes" id="UP001159427">
    <property type="component" value="Unassembled WGS sequence"/>
</dbReference>
<dbReference type="EMBL" id="CALNXI010000555">
    <property type="protein sequence ID" value="CAH3029162.1"/>
    <property type="molecule type" value="Genomic_DNA"/>
</dbReference>